<keyword evidence="6" id="KW-0804">Transcription</keyword>
<gene>
    <name evidence="12" type="ORF">IAB44_10055</name>
</gene>
<evidence type="ECO:0000256" key="3">
    <source>
        <dbReference type="ARBA" id="ARBA00023012"/>
    </source>
</evidence>
<keyword evidence="3" id="KW-0902">Two-component regulatory system</keyword>
<dbReference type="SUPFAM" id="SSF52172">
    <property type="entry name" value="CheY-like"/>
    <property type="match status" value="1"/>
</dbReference>
<comment type="caution">
    <text evidence="12">The sequence shown here is derived from an EMBL/GenBank/DDBJ whole genome shotgun (WGS) entry which is preliminary data.</text>
</comment>
<name>A0A9D1ETA6_9FIRM</name>
<keyword evidence="5 9" id="KW-0238">DNA-binding</keyword>
<dbReference type="InterPro" id="IPR036388">
    <property type="entry name" value="WH-like_DNA-bd_sf"/>
</dbReference>
<dbReference type="SMART" id="SM00862">
    <property type="entry name" value="Trans_reg_C"/>
    <property type="match status" value="1"/>
</dbReference>
<dbReference type="InterPro" id="IPR001789">
    <property type="entry name" value="Sig_transdc_resp-reg_receiver"/>
</dbReference>
<protein>
    <recommendedName>
        <fullName evidence="1">Stage 0 sporulation protein A homolog</fullName>
    </recommendedName>
</protein>
<dbReference type="GO" id="GO:0006355">
    <property type="term" value="P:regulation of DNA-templated transcription"/>
    <property type="evidence" value="ECO:0007669"/>
    <property type="project" value="InterPro"/>
</dbReference>
<sequence>MVKILLIEDDADLCDSIRQELLRNGYGVDCCQDGETAMYYALNMDYGYDLVIADRMLPVIDGLTIIKAMRQKGIPIPVIIITGMSALDDRVDGLDGGADDYLVKPFHIRELLARVRALTRRPPQLQDDKRLSYGDLSFDFAARKLSCGGRDLTLTAKEAELLSTFLQQPETVFSREQLVLKVWGSSSEVEPGNVDNYISFLRKRLREVKSGCEIKTIYGAGYRLEKAHA</sequence>
<evidence type="ECO:0000256" key="6">
    <source>
        <dbReference type="ARBA" id="ARBA00023163"/>
    </source>
</evidence>
<dbReference type="GO" id="GO:0000156">
    <property type="term" value="F:phosphorelay response regulator activity"/>
    <property type="evidence" value="ECO:0007669"/>
    <property type="project" value="TreeGrafter"/>
</dbReference>
<evidence type="ECO:0000313" key="13">
    <source>
        <dbReference type="Proteomes" id="UP000823935"/>
    </source>
</evidence>
<dbReference type="CDD" id="cd00383">
    <property type="entry name" value="trans_reg_C"/>
    <property type="match status" value="1"/>
</dbReference>
<evidence type="ECO:0000256" key="7">
    <source>
        <dbReference type="ARBA" id="ARBA00024867"/>
    </source>
</evidence>
<dbReference type="PROSITE" id="PS50110">
    <property type="entry name" value="RESPONSE_REGULATORY"/>
    <property type="match status" value="1"/>
</dbReference>
<dbReference type="Proteomes" id="UP000823935">
    <property type="component" value="Unassembled WGS sequence"/>
</dbReference>
<organism evidence="12 13">
    <name type="scientific">Candidatus Limivivens intestinipullorum</name>
    <dbReference type="NCBI Taxonomy" id="2840858"/>
    <lineage>
        <taxon>Bacteria</taxon>
        <taxon>Bacillati</taxon>
        <taxon>Bacillota</taxon>
        <taxon>Clostridia</taxon>
        <taxon>Lachnospirales</taxon>
        <taxon>Lachnospiraceae</taxon>
        <taxon>Lachnospiraceae incertae sedis</taxon>
        <taxon>Candidatus Limivivens</taxon>
    </lineage>
</organism>
<dbReference type="PANTHER" id="PTHR48111">
    <property type="entry name" value="REGULATOR OF RPOS"/>
    <property type="match status" value="1"/>
</dbReference>
<dbReference type="InterPro" id="IPR039420">
    <property type="entry name" value="WalR-like"/>
</dbReference>
<feature type="domain" description="OmpR/PhoB-type" evidence="11">
    <location>
        <begin position="128"/>
        <end position="226"/>
    </location>
</feature>
<dbReference type="GO" id="GO:0032993">
    <property type="term" value="C:protein-DNA complex"/>
    <property type="evidence" value="ECO:0007669"/>
    <property type="project" value="TreeGrafter"/>
</dbReference>
<dbReference type="PROSITE" id="PS51755">
    <property type="entry name" value="OMPR_PHOB"/>
    <property type="match status" value="1"/>
</dbReference>
<dbReference type="Gene3D" id="1.10.10.10">
    <property type="entry name" value="Winged helix-like DNA-binding domain superfamily/Winged helix DNA-binding domain"/>
    <property type="match status" value="1"/>
</dbReference>
<evidence type="ECO:0000313" key="12">
    <source>
        <dbReference type="EMBL" id="HIS31872.1"/>
    </source>
</evidence>
<evidence type="ECO:0000256" key="4">
    <source>
        <dbReference type="ARBA" id="ARBA00023015"/>
    </source>
</evidence>
<feature type="domain" description="Response regulatory" evidence="10">
    <location>
        <begin position="3"/>
        <end position="119"/>
    </location>
</feature>
<evidence type="ECO:0000256" key="9">
    <source>
        <dbReference type="PROSITE-ProRule" id="PRU01091"/>
    </source>
</evidence>
<reference evidence="12" key="1">
    <citation type="submission" date="2020-10" db="EMBL/GenBank/DDBJ databases">
        <authorList>
            <person name="Gilroy R."/>
        </authorList>
    </citation>
    <scope>NUCLEOTIDE SEQUENCE</scope>
    <source>
        <strain evidence="12">CHK190-19873</strain>
    </source>
</reference>
<feature type="DNA-binding region" description="OmpR/PhoB-type" evidence="9">
    <location>
        <begin position="128"/>
        <end position="226"/>
    </location>
</feature>
<dbReference type="AlphaFoldDB" id="A0A9D1ETA6"/>
<feature type="modified residue" description="4-aspartylphosphate" evidence="8">
    <location>
        <position position="54"/>
    </location>
</feature>
<evidence type="ECO:0000256" key="2">
    <source>
        <dbReference type="ARBA" id="ARBA00022553"/>
    </source>
</evidence>
<dbReference type="EMBL" id="DVIQ01000059">
    <property type="protein sequence ID" value="HIS31872.1"/>
    <property type="molecule type" value="Genomic_DNA"/>
</dbReference>
<dbReference type="GO" id="GO:0000976">
    <property type="term" value="F:transcription cis-regulatory region binding"/>
    <property type="evidence" value="ECO:0007669"/>
    <property type="project" value="TreeGrafter"/>
</dbReference>
<dbReference type="Pfam" id="PF00486">
    <property type="entry name" value="Trans_reg_C"/>
    <property type="match status" value="1"/>
</dbReference>
<dbReference type="Gene3D" id="3.40.50.2300">
    <property type="match status" value="1"/>
</dbReference>
<keyword evidence="4" id="KW-0805">Transcription regulation</keyword>
<evidence type="ECO:0000256" key="1">
    <source>
        <dbReference type="ARBA" id="ARBA00018672"/>
    </source>
</evidence>
<accession>A0A9D1ETA6</accession>
<proteinExistence type="predicted"/>
<reference evidence="12" key="2">
    <citation type="journal article" date="2021" name="PeerJ">
        <title>Extensive microbial diversity within the chicken gut microbiome revealed by metagenomics and culture.</title>
        <authorList>
            <person name="Gilroy R."/>
            <person name="Ravi A."/>
            <person name="Getino M."/>
            <person name="Pursley I."/>
            <person name="Horton D.L."/>
            <person name="Alikhan N.F."/>
            <person name="Baker D."/>
            <person name="Gharbi K."/>
            <person name="Hall N."/>
            <person name="Watson M."/>
            <person name="Adriaenssens E.M."/>
            <person name="Foster-Nyarko E."/>
            <person name="Jarju S."/>
            <person name="Secka A."/>
            <person name="Antonio M."/>
            <person name="Oren A."/>
            <person name="Chaudhuri R.R."/>
            <person name="La Ragione R."/>
            <person name="Hildebrand F."/>
            <person name="Pallen M.J."/>
        </authorList>
    </citation>
    <scope>NUCLEOTIDE SEQUENCE</scope>
    <source>
        <strain evidence="12">CHK190-19873</strain>
    </source>
</reference>
<comment type="function">
    <text evidence="7">May play the central regulatory role in sporulation. It may be an element of the effector pathway responsible for the activation of sporulation genes in response to nutritional stress. Spo0A may act in concert with spo0H (a sigma factor) to control the expression of some genes that are critical to the sporulation process.</text>
</comment>
<dbReference type="Gene3D" id="6.10.250.690">
    <property type="match status" value="1"/>
</dbReference>
<evidence type="ECO:0000256" key="5">
    <source>
        <dbReference type="ARBA" id="ARBA00023125"/>
    </source>
</evidence>
<dbReference type="PANTHER" id="PTHR48111:SF22">
    <property type="entry name" value="REGULATOR OF RPOS"/>
    <property type="match status" value="1"/>
</dbReference>
<dbReference type="InterPro" id="IPR001867">
    <property type="entry name" value="OmpR/PhoB-type_DNA-bd"/>
</dbReference>
<evidence type="ECO:0000259" key="10">
    <source>
        <dbReference type="PROSITE" id="PS50110"/>
    </source>
</evidence>
<keyword evidence="2 8" id="KW-0597">Phosphoprotein</keyword>
<evidence type="ECO:0000256" key="8">
    <source>
        <dbReference type="PROSITE-ProRule" id="PRU00169"/>
    </source>
</evidence>
<dbReference type="GO" id="GO:0005829">
    <property type="term" value="C:cytosol"/>
    <property type="evidence" value="ECO:0007669"/>
    <property type="project" value="TreeGrafter"/>
</dbReference>
<dbReference type="Pfam" id="PF00072">
    <property type="entry name" value="Response_reg"/>
    <property type="match status" value="1"/>
</dbReference>
<dbReference type="SMART" id="SM00448">
    <property type="entry name" value="REC"/>
    <property type="match status" value="1"/>
</dbReference>
<dbReference type="InterPro" id="IPR011006">
    <property type="entry name" value="CheY-like_superfamily"/>
</dbReference>
<evidence type="ECO:0000259" key="11">
    <source>
        <dbReference type="PROSITE" id="PS51755"/>
    </source>
</evidence>